<evidence type="ECO:0000259" key="6">
    <source>
        <dbReference type="PROSITE" id="PS50305"/>
    </source>
</evidence>
<dbReference type="InterPro" id="IPR050134">
    <property type="entry name" value="NAD-dep_sirtuin_deacylases"/>
</dbReference>
<feature type="region of interest" description="Disordered" evidence="5">
    <location>
        <begin position="1"/>
        <end position="27"/>
    </location>
</feature>
<keyword evidence="2" id="KW-0808">Transferase</keyword>
<dbReference type="PANTHER" id="PTHR11085">
    <property type="entry name" value="NAD-DEPENDENT PROTEIN DEACYLASE SIRTUIN-5, MITOCHONDRIAL-RELATED"/>
    <property type="match status" value="1"/>
</dbReference>
<dbReference type="InterPro" id="IPR026590">
    <property type="entry name" value="Ssirtuin_cat_dom"/>
</dbReference>
<name>A0AB34FD14_9HYPO</name>
<keyword evidence="8" id="KW-1185">Reference proteome</keyword>
<gene>
    <name evidence="7" type="primary">SIRT5</name>
    <name evidence="7" type="ORF">O9K51_10459</name>
</gene>
<evidence type="ECO:0000256" key="3">
    <source>
        <dbReference type="ARBA" id="ARBA00023027"/>
    </source>
</evidence>
<evidence type="ECO:0000313" key="8">
    <source>
        <dbReference type="Proteomes" id="UP001163105"/>
    </source>
</evidence>
<evidence type="ECO:0000256" key="4">
    <source>
        <dbReference type="PROSITE-ProRule" id="PRU00236"/>
    </source>
</evidence>
<evidence type="ECO:0000256" key="2">
    <source>
        <dbReference type="ARBA" id="ARBA00022679"/>
    </source>
</evidence>
<feature type="compositionally biased region" description="Basic and acidic residues" evidence="5">
    <location>
        <begin position="7"/>
        <end position="17"/>
    </location>
</feature>
<reference evidence="7" key="1">
    <citation type="submission" date="2023-01" db="EMBL/GenBank/DDBJ databases">
        <title>The growth and conidiation of Purpureocillium lavendulum are regulated by nitrogen source and histone H3K14 acetylation.</title>
        <authorList>
            <person name="Tang P."/>
            <person name="Han J."/>
            <person name="Zhang C."/>
            <person name="Tang P."/>
            <person name="Qi F."/>
            <person name="Zhang K."/>
            <person name="Liang L."/>
        </authorList>
    </citation>
    <scope>NUCLEOTIDE SEQUENCE</scope>
    <source>
        <strain evidence="7">YMF1.00683</strain>
    </source>
</reference>
<organism evidence="7 8">
    <name type="scientific">Purpureocillium lavendulum</name>
    <dbReference type="NCBI Taxonomy" id="1247861"/>
    <lineage>
        <taxon>Eukaryota</taxon>
        <taxon>Fungi</taxon>
        <taxon>Dikarya</taxon>
        <taxon>Ascomycota</taxon>
        <taxon>Pezizomycotina</taxon>
        <taxon>Sordariomycetes</taxon>
        <taxon>Hypocreomycetidae</taxon>
        <taxon>Hypocreales</taxon>
        <taxon>Ophiocordycipitaceae</taxon>
        <taxon>Purpureocillium</taxon>
    </lineage>
</organism>
<protein>
    <submittedName>
        <fullName evidence="7">NAD+-dependent protein deacetylase sirtuin 5</fullName>
    </submittedName>
</protein>
<dbReference type="EMBL" id="JAQHRD010000015">
    <property type="protein sequence ID" value="KAJ6436923.1"/>
    <property type="molecule type" value="Genomic_DNA"/>
</dbReference>
<evidence type="ECO:0000256" key="5">
    <source>
        <dbReference type="SAM" id="MobiDB-lite"/>
    </source>
</evidence>
<dbReference type="PROSITE" id="PS50305">
    <property type="entry name" value="SIRTUIN"/>
    <property type="match status" value="1"/>
</dbReference>
<dbReference type="Pfam" id="PF02146">
    <property type="entry name" value="SIR2"/>
    <property type="match status" value="2"/>
</dbReference>
<accession>A0AB34FD14</accession>
<dbReference type="AlphaFoldDB" id="A0AB34FD14"/>
<dbReference type="PANTHER" id="PTHR11085:SF10">
    <property type="entry name" value="NAD-DEPENDENT PROTEIN DEACYLASE SIRTUIN-5, MITOCHONDRIAL-RELATED"/>
    <property type="match status" value="1"/>
</dbReference>
<sequence>MSSGADIRSHANAIRDEGEADSSTQSHRRIIVNDGELHLRERVHDIGAVGEATPSPFSIEPPFDTNGIAAWASRPACDHKERITRRDRLRALGVERAILVGWPATLSVIFAVTVCYECDTLYREMIEDSCKYLLQGLNVPASVIHFLDADDRISGSSFAMAVVSLGGFWRSYRIANLATKRAFVMDPGVVWLYFGYKRHKCLQADPNAAHWALAALAKANENFFCLTQNVDSENLRLLDPYHRVKNIPEADLPKCPKCTAGIQRPAVVWYGEDLDKTVLEGVDDWMNKGNVDLMFVIGTSAATWPAASYIMKAKRLGARLVVIKPDAETQAELQKLEPGDFAFGRDVADCLPVLLEPVIGAFHGNEELQKE</sequence>
<dbReference type="SUPFAM" id="SSF52467">
    <property type="entry name" value="DHS-like NAD/FAD-binding domain"/>
    <property type="match status" value="1"/>
</dbReference>
<comment type="caution">
    <text evidence="7">The sequence shown here is derived from an EMBL/GenBank/DDBJ whole genome shotgun (WGS) entry which is preliminary data.</text>
</comment>
<evidence type="ECO:0000313" key="7">
    <source>
        <dbReference type="EMBL" id="KAJ6436923.1"/>
    </source>
</evidence>
<dbReference type="InterPro" id="IPR029035">
    <property type="entry name" value="DHS-like_NAD/FAD-binding_dom"/>
</dbReference>
<comment type="caution">
    <text evidence="4">Lacks conserved residue(s) required for the propagation of feature annotation.</text>
</comment>
<feature type="domain" description="Deacetylase sirtuin-type" evidence="6">
    <location>
        <begin position="140"/>
        <end position="371"/>
    </location>
</feature>
<dbReference type="GO" id="GO:0070403">
    <property type="term" value="F:NAD+ binding"/>
    <property type="evidence" value="ECO:0007669"/>
    <property type="project" value="InterPro"/>
</dbReference>
<evidence type="ECO:0000256" key="1">
    <source>
        <dbReference type="ARBA" id="ARBA00006924"/>
    </source>
</evidence>
<dbReference type="GO" id="GO:0017136">
    <property type="term" value="F:histone deacetylase activity, NAD-dependent"/>
    <property type="evidence" value="ECO:0007669"/>
    <property type="project" value="TreeGrafter"/>
</dbReference>
<keyword evidence="3" id="KW-0520">NAD</keyword>
<proteinExistence type="inferred from homology"/>
<dbReference type="GO" id="GO:0005634">
    <property type="term" value="C:nucleus"/>
    <property type="evidence" value="ECO:0007669"/>
    <property type="project" value="TreeGrafter"/>
</dbReference>
<dbReference type="Proteomes" id="UP001163105">
    <property type="component" value="Unassembled WGS sequence"/>
</dbReference>
<dbReference type="InterPro" id="IPR003000">
    <property type="entry name" value="Sirtuin"/>
</dbReference>
<dbReference type="Gene3D" id="3.40.50.1220">
    <property type="entry name" value="TPP-binding domain"/>
    <property type="match status" value="2"/>
</dbReference>
<comment type="similarity">
    <text evidence="1">Belongs to the sirtuin family. Class I subfamily.</text>
</comment>